<dbReference type="PANTHER" id="PTHR35565:SF1">
    <property type="entry name" value="TYPE VI SECRETION SYSTEM CONTRACTILE SHEATH LARGE SUBUNIT"/>
    <property type="match status" value="1"/>
</dbReference>
<dbReference type="EMBL" id="UARS01000007">
    <property type="protein sequence ID" value="SPW48234.1"/>
    <property type="molecule type" value="Genomic_DNA"/>
</dbReference>
<evidence type="ECO:0000313" key="2">
    <source>
        <dbReference type="EMBL" id="SPW48234.1"/>
    </source>
</evidence>
<dbReference type="AlphaFoldDB" id="A0A2X1JZW7"/>
<evidence type="ECO:0000259" key="1">
    <source>
        <dbReference type="Pfam" id="PF05943"/>
    </source>
</evidence>
<dbReference type="PANTHER" id="PTHR35565">
    <property type="entry name" value="CYTOPLASMIC PROTEIN-RELATED"/>
    <property type="match status" value="1"/>
</dbReference>
<dbReference type="InterPro" id="IPR044031">
    <property type="entry name" value="TssC1_N"/>
</dbReference>
<evidence type="ECO:0000313" key="3">
    <source>
        <dbReference type="Proteomes" id="UP000250561"/>
    </source>
</evidence>
<proteinExistence type="predicted"/>
<sequence length="165" mass="18339">MTAFIASILQSTASAEPVNKLAVDSMIADIDERISRQMDVIIHAPAFQQVESFWRSLKTMVDRVDFRENIKVNVLHVTKQELLEDFEFAPEIIQSGFYKHVYSSGFGQFGGEPIAAVLGAYEFKNTAPDMKLLQYVSAVGAMAHAPFLSSVSPEFMGLNSWTELA</sequence>
<gene>
    <name evidence="2" type="ORF">NCTC11126_03721</name>
</gene>
<dbReference type="Proteomes" id="UP000250561">
    <property type="component" value="Unassembled WGS sequence"/>
</dbReference>
<accession>A0A2X1JZW7</accession>
<dbReference type="Pfam" id="PF05943">
    <property type="entry name" value="VipB"/>
    <property type="match status" value="1"/>
</dbReference>
<name>A0A2X1JZW7_ECOLX</name>
<dbReference type="InterPro" id="IPR010269">
    <property type="entry name" value="T6SS_TssC-like"/>
</dbReference>
<reference evidence="2 3" key="1">
    <citation type="submission" date="2018-06" db="EMBL/GenBank/DDBJ databases">
        <authorList>
            <consortium name="Pathogen Informatics"/>
            <person name="Doyle S."/>
        </authorList>
    </citation>
    <scope>NUCLEOTIDE SEQUENCE [LARGE SCALE GENOMIC DNA]</scope>
    <source>
        <strain evidence="2 3">NCTC11126</strain>
    </source>
</reference>
<feature type="domain" description="TssC1 N-terminal" evidence="1">
    <location>
        <begin position="24"/>
        <end position="164"/>
    </location>
</feature>
<protein>
    <submittedName>
        <fullName evidence="2">Type VI secretion protein EvpB</fullName>
    </submittedName>
</protein>
<organism evidence="2 3">
    <name type="scientific">Escherichia coli</name>
    <dbReference type="NCBI Taxonomy" id="562"/>
    <lineage>
        <taxon>Bacteria</taxon>
        <taxon>Pseudomonadati</taxon>
        <taxon>Pseudomonadota</taxon>
        <taxon>Gammaproteobacteria</taxon>
        <taxon>Enterobacterales</taxon>
        <taxon>Enterobacteriaceae</taxon>
        <taxon>Escherichia</taxon>
    </lineage>
</organism>